<dbReference type="InterPro" id="IPR014756">
    <property type="entry name" value="Ig_E-set"/>
</dbReference>
<dbReference type="PANTHER" id="PTHR16165">
    <property type="entry name" value="NXPE FAMILY MEMBER"/>
    <property type="match status" value="1"/>
</dbReference>
<dbReference type="EMBL" id="KB202163">
    <property type="protein sequence ID" value="ESO92081.1"/>
    <property type="molecule type" value="Genomic_DNA"/>
</dbReference>
<evidence type="ECO:0000313" key="4">
    <source>
        <dbReference type="Proteomes" id="UP000030746"/>
    </source>
</evidence>
<gene>
    <name evidence="3" type="ORF">LOTGIDRAFT_163087</name>
</gene>
<dbReference type="OMA" id="CCEYRHP"/>
<evidence type="ECO:0000259" key="2">
    <source>
        <dbReference type="Pfam" id="PF24536"/>
    </source>
</evidence>
<feature type="transmembrane region" description="Helical" evidence="1">
    <location>
        <begin position="12"/>
        <end position="30"/>
    </location>
</feature>
<dbReference type="RefSeq" id="XP_009057381.1">
    <property type="nucleotide sequence ID" value="XM_009059133.1"/>
</dbReference>
<dbReference type="Proteomes" id="UP000030746">
    <property type="component" value="Unassembled WGS sequence"/>
</dbReference>
<sequence>MASGCVRIPRQLYILMTFSCVAVLFLEFWLPQRHNRRDLSNLLKNDNERHHKTAITGVAYGSFKPDTCLFRKLKPHCFDPNDAHYLNQSRDIDQACFPEDVVFTDIGLDDPFFPSTDLMMPMEKETMNDPEYFDMFNTVSLEKSKVILEEPNKRHHIGDVIGVRVDLVNRLSKPRTLGGDDVRALMVSEDKLLRTGGNVTDLKNGSYQITFEALRQGNNTVIITIPYTREIRATMFKWLRRHKTLIYYFGVFKRNDVQEFTLCSPYSTIPGFVKVCNLTAMNDDLPWFCGSPVTPELPCDTIVKSERFDYAEITANYAQYSAFYRSHLKTNLKSSITVNVHKGHQSKQSNKINCNNRINPRDTWNTTMSTGYVYKQQWIQRNCTNTVTRKSAVLCLVNTTLFLTGDSTVHHWLKFVVKMTNSKRMPLKWALNWWTDNGIYVNKQLNITIQWAPHVLPFVRARKLPDRQMNLKSVSTHLKQLPTSGRIIFLIHFFAHFTRQHYSLFWIHIRSLKPAIREALNRNKDLKLAIKSPHMFYRSPCLPILNDLQAPIFIDIIQEEFVEFKDSMIYLNYWEMNHVLQNDEVHPPYPIIWQNLRHLLSYVC</sequence>
<keyword evidence="1" id="KW-0472">Membrane</keyword>
<dbReference type="Pfam" id="PF24536">
    <property type="entry name" value="NXPE4_C"/>
    <property type="match status" value="1"/>
</dbReference>
<reference evidence="3 4" key="1">
    <citation type="journal article" date="2013" name="Nature">
        <title>Insights into bilaterian evolution from three spiralian genomes.</title>
        <authorList>
            <person name="Simakov O."/>
            <person name="Marletaz F."/>
            <person name="Cho S.J."/>
            <person name="Edsinger-Gonzales E."/>
            <person name="Havlak P."/>
            <person name="Hellsten U."/>
            <person name="Kuo D.H."/>
            <person name="Larsson T."/>
            <person name="Lv J."/>
            <person name="Arendt D."/>
            <person name="Savage R."/>
            <person name="Osoegawa K."/>
            <person name="de Jong P."/>
            <person name="Grimwood J."/>
            <person name="Chapman J.A."/>
            <person name="Shapiro H."/>
            <person name="Aerts A."/>
            <person name="Otillar R.P."/>
            <person name="Terry A.Y."/>
            <person name="Boore J.L."/>
            <person name="Grigoriev I.V."/>
            <person name="Lindberg D.R."/>
            <person name="Seaver E.C."/>
            <person name="Weisblat D.A."/>
            <person name="Putnam N.H."/>
            <person name="Rokhsar D.S."/>
        </authorList>
    </citation>
    <scope>NUCLEOTIDE SEQUENCE [LARGE SCALE GENOMIC DNA]</scope>
</reference>
<protein>
    <recommendedName>
        <fullName evidence="2">NXPE C-terminal domain-containing protein</fullName>
    </recommendedName>
</protein>
<dbReference type="AlphaFoldDB" id="V4AFD6"/>
<dbReference type="OrthoDB" id="8675562at2759"/>
<dbReference type="PANTHER" id="PTHR16165:SF5">
    <property type="entry name" value="NXPE FAMILY MEMBER 3"/>
    <property type="match status" value="1"/>
</dbReference>
<feature type="domain" description="NXPE C-terminal" evidence="2">
    <location>
        <begin position="378"/>
        <end position="604"/>
    </location>
</feature>
<evidence type="ECO:0000256" key="1">
    <source>
        <dbReference type="SAM" id="Phobius"/>
    </source>
</evidence>
<dbReference type="SUPFAM" id="SSF81296">
    <property type="entry name" value="E set domains"/>
    <property type="match status" value="1"/>
</dbReference>
<keyword evidence="1" id="KW-1133">Transmembrane helix</keyword>
<dbReference type="CTD" id="20239247"/>
<dbReference type="InterPro" id="IPR057106">
    <property type="entry name" value="NXPE4_C"/>
</dbReference>
<accession>V4AFD6</accession>
<dbReference type="KEGG" id="lgi:LOTGIDRAFT_163087"/>
<name>V4AFD6_LOTGI</name>
<dbReference type="HOGENOM" id="CLU_022282_0_0_1"/>
<keyword evidence="4" id="KW-1185">Reference proteome</keyword>
<evidence type="ECO:0000313" key="3">
    <source>
        <dbReference type="EMBL" id="ESO92081.1"/>
    </source>
</evidence>
<dbReference type="GeneID" id="20239247"/>
<keyword evidence="1" id="KW-0812">Transmembrane</keyword>
<organism evidence="3 4">
    <name type="scientific">Lottia gigantea</name>
    <name type="common">Giant owl limpet</name>
    <dbReference type="NCBI Taxonomy" id="225164"/>
    <lineage>
        <taxon>Eukaryota</taxon>
        <taxon>Metazoa</taxon>
        <taxon>Spiralia</taxon>
        <taxon>Lophotrochozoa</taxon>
        <taxon>Mollusca</taxon>
        <taxon>Gastropoda</taxon>
        <taxon>Patellogastropoda</taxon>
        <taxon>Lottioidea</taxon>
        <taxon>Lottiidae</taxon>
        <taxon>Lottia</taxon>
    </lineage>
</organism>
<proteinExistence type="predicted"/>